<feature type="domain" description="DUF427" evidence="1">
    <location>
        <begin position="13"/>
        <end position="99"/>
    </location>
</feature>
<proteinExistence type="predicted"/>
<accession>H8GW82</accession>
<dbReference type="InterPro" id="IPR038694">
    <property type="entry name" value="DUF427_sf"/>
</dbReference>
<dbReference type="PANTHER" id="PTHR34310">
    <property type="entry name" value="DUF427 DOMAIN PROTEIN (AFU_ORTHOLOGUE AFUA_3G02220)"/>
    <property type="match status" value="1"/>
</dbReference>
<dbReference type="EMBL" id="CP002191">
    <property type="protein sequence ID" value="AFD24447.1"/>
    <property type="molecule type" value="Genomic_DNA"/>
</dbReference>
<dbReference type="eggNOG" id="COG2343">
    <property type="taxonomic scope" value="Bacteria"/>
</dbReference>
<dbReference type="Pfam" id="PF04248">
    <property type="entry name" value="NTP_transf_9"/>
    <property type="match status" value="1"/>
</dbReference>
<dbReference type="KEGG" id="dgo:DGo_CA0520"/>
<evidence type="ECO:0000313" key="2">
    <source>
        <dbReference type="EMBL" id="AFD24447.1"/>
    </source>
</evidence>
<dbReference type="Gene3D" id="2.170.150.40">
    <property type="entry name" value="Domain of unknown function (DUF427)"/>
    <property type="match status" value="1"/>
</dbReference>
<organism evidence="2 3">
    <name type="scientific">Deinococcus gobiensis (strain DSM 21396 / JCM 16679 / CGMCC 1.7299 / I-0)</name>
    <dbReference type="NCBI Taxonomy" id="745776"/>
    <lineage>
        <taxon>Bacteria</taxon>
        <taxon>Thermotogati</taxon>
        <taxon>Deinococcota</taxon>
        <taxon>Deinococci</taxon>
        <taxon>Deinococcales</taxon>
        <taxon>Deinococcaceae</taxon>
        <taxon>Deinococcus</taxon>
    </lineage>
</organism>
<dbReference type="HOGENOM" id="CLU_126578_1_1_0"/>
<evidence type="ECO:0000259" key="1">
    <source>
        <dbReference type="Pfam" id="PF04248"/>
    </source>
</evidence>
<dbReference type="PATRIC" id="fig|745776.4.peg.529"/>
<dbReference type="InterPro" id="IPR007361">
    <property type="entry name" value="DUF427"/>
</dbReference>
<sequence length="106" mass="11934">MARAPHPGLPWGMRAIWNGQTLAKSSNTVIVEGNHYFPLEDVEQQFLRPSDTHTVCPWKGTASYYTVEVEGLTNPDAAWYYPEPKEAAENIRGRVAFWKGVVVSEN</sequence>
<dbReference type="PANTHER" id="PTHR34310:SF5">
    <property type="entry name" value="DUF427 DOMAIN PROTEIN (AFU_ORTHOLOGUE AFUA_3G02220)"/>
    <property type="match status" value="1"/>
</dbReference>
<dbReference type="STRING" id="745776.DGo_CA0520"/>
<dbReference type="AlphaFoldDB" id="H8GW82"/>
<name>H8GW82_DEIGI</name>
<protein>
    <recommendedName>
        <fullName evidence="1">DUF427 domain-containing protein</fullName>
    </recommendedName>
</protein>
<keyword evidence="3" id="KW-1185">Reference proteome</keyword>
<reference evidence="2 3" key="1">
    <citation type="journal article" date="2012" name="PLoS ONE">
        <title>Genome sequence and transcriptome analysis of the radioresistant bacterium Deinococcus gobiensis: insights into the extreme environmental adaptations.</title>
        <authorList>
            <person name="Yuan M."/>
            <person name="Chen M."/>
            <person name="Zhang W."/>
            <person name="Lu W."/>
            <person name="Wang J."/>
            <person name="Yang M."/>
            <person name="Zhao P."/>
            <person name="Tang R."/>
            <person name="Li X."/>
            <person name="Hao Y."/>
            <person name="Zhou Z."/>
            <person name="Zhan Y."/>
            <person name="Yu H."/>
            <person name="Teng C."/>
            <person name="Yan Y."/>
            <person name="Ping S."/>
            <person name="Wang Y."/>
            <person name="Lin M."/>
        </authorList>
    </citation>
    <scope>NUCLEOTIDE SEQUENCE [LARGE SCALE GENOMIC DNA]</scope>
    <source>
        <strain evidence="2 3">I-0</strain>
    </source>
</reference>
<gene>
    <name evidence="2" type="ordered locus">DGo_CA0520</name>
</gene>
<evidence type="ECO:0000313" key="3">
    <source>
        <dbReference type="Proteomes" id="UP000007575"/>
    </source>
</evidence>
<dbReference type="Proteomes" id="UP000007575">
    <property type="component" value="Chromosome"/>
</dbReference>